<protein>
    <recommendedName>
        <fullName evidence="4">Sema domain-containing protein</fullName>
    </recommendedName>
</protein>
<feature type="chain" id="PRO_5041996825" description="Sema domain-containing protein" evidence="3">
    <location>
        <begin position="40"/>
        <end position="196"/>
    </location>
</feature>
<comment type="caution">
    <text evidence="5">The sequence shown here is derived from an EMBL/GenBank/DDBJ whole genome shotgun (WGS) entry which is preliminary data.</text>
</comment>
<feature type="domain" description="Sema" evidence="4">
    <location>
        <begin position="42"/>
        <end position="196"/>
    </location>
</feature>
<feature type="signal peptide" evidence="3">
    <location>
        <begin position="1"/>
        <end position="39"/>
    </location>
</feature>
<evidence type="ECO:0000256" key="3">
    <source>
        <dbReference type="SAM" id="SignalP"/>
    </source>
</evidence>
<evidence type="ECO:0000256" key="1">
    <source>
        <dbReference type="ARBA" id="ARBA00023180"/>
    </source>
</evidence>
<dbReference type="SUPFAM" id="SSF101912">
    <property type="entry name" value="Sema domain"/>
    <property type="match status" value="1"/>
</dbReference>
<dbReference type="GO" id="GO:0002116">
    <property type="term" value="C:semaphorin receptor complex"/>
    <property type="evidence" value="ECO:0007669"/>
    <property type="project" value="TreeGrafter"/>
</dbReference>
<organism evidence="5 6">
    <name type="scientific">Aldrovandia affinis</name>
    <dbReference type="NCBI Taxonomy" id="143900"/>
    <lineage>
        <taxon>Eukaryota</taxon>
        <taxon>Metazoa</taxon>
        <taxon>Chordata</taxon>
        <taxon>Craniata</taxon>
        <taxon>Vertebrata</taxon>
        <taxon>Euteleostomi</taxon>
        <taxon>Actinopterygii</taxon>
        <taxon>Neopterygii</taxon>
        <taxon>Teleostei</taxon>
        <taxon>Notacanthiformes</taxon>
        <taxon>Halosauridae</taxon>
        <taxon>Aldrovandia</taxon>
    </lineage>
</organism>
<dbReference type="EMBL" id="JAINUG010000114">
    <property type="protein sequence ID" value="KAJ8395694.1"/>
    <property type="molecule type" value="Genomic_DNA"/>
</dbReference>
<sequence length="196" mass="21116">MASDLSHMAFNLRDTMTLCSLDAIRVLILLLELWGQVRGECEDPLAGSKLNLSVRYDLPSFEASTPIQNLVAFGGHVYVGAVNRIYSLTEDLQKVSEYKTGPIPAQPHCPPCQSCGDKINSSSSLAKDNTNMALLVETYYDDELFSCGSAHSGVCQRHILEDSLQDAEVNCMYSPKTNGGSTIAPTASPAPLGRGS</sequence>
<comment type="caution">
    <text evidence="2">Lacks conserved residue(s) required for the propagation of feature annotation.</text>
</comment>
<dbReference type="GO" id="GO:0007399">
    <property type="term" value="P:nervous system development"/>
    <property type="evidence" value="ECO:0007669"/>
    <property type="project" value="UniProtKB-ARBA"/>
</dbReference>
<name>A0AAD7S4D8_9TELE</name>
<gene>
    <name evidence="5" type="ORF">AAFF_G00029310</name>
</gene>
<keyword evidence="1" id="KW-0325">Glycoprotein</keyword>
<keyword evidence="6" id="KW-1185">Reference proteome</keyword>
<dbReference type="Proteomes" id="UP001221898">
    <property type="component" value="Unassembled WGS sequence"/>
</dbReference>
<dbReference type="GO" id="GO:0005886">
    <property type="term" value="C:plasma membrane"/>
    <property type="evidence" value="ECO:0007669"/>
    <property type="project" value="TreeGrafter"/>
</dbReference>
<dbReference type="InterPro" id="IPR031148">
    <property type="entry name" value="Plexin"/>
</dbReference>
<evidence type="ECO:0000259" key="4">
    <source>
        <dbReference type="PROSITE" id="PS51004"/>
    </source>
</evidence>
<dbReference type="InterPro" id="IPR015943">
    <property type="entry name" value="WD40/YVTN_repeat-like_dom_sf"/>
</dbReference>
<reference evidence="5" key="1">
    <citation type="journal article" date="2023" name="Science">
        <title>Genome structures resolve the early diversification of teleost fishes.</title>
        <authorList>
            <person name="Parey E."/>
            <person name="Louis A."/>
            <person name="Montfort J."/>
            <person name="Bouchez O."/>
            <person name="Roques C."/>
            <person name="Iampietro C."/>
            <person name="Lluch J."/>
            <person name="Castinel A."/>
            <person name="Donnadieu C."/>
            <person name="Desvignes T."/>
            <person name="Floi Bucao C."/>
            <person name="Jouanno E."/>
            <person name="Wen M."/>
            <person name="Mejri S."/>
            <person name="Dirks R."/>
            <person name="Jansen H."/>
            <person name="Henkel C."/>
            <person name="Chen W.J."/>
            <person name="Zahm M."/>
            <person name="Cabau C."/>
            <person name="Klopp C."/>
            <person name="Thompson A.W."/>
            <person name="Robinson-Rechavi M."/>
            <person name="Braasch I."/>
            <person name="Lecointre G."/>
            <person name="Bobe J."/>
            <person name="Postlethwait J.H."/>
            <person name="Berthelot C."/>
            <person name="Roest Crollius H."/>
            <person name="Guiguen Y."/>
        </authorList>
    </citation>
    <scope>NUCLEOTIDE SEQUENCE</scope>
    <source>
        <strain evidence="5">NC1722</strain>
    </source>
</reference>
<dbReference type="PROSITE" id="PS51004">
    <property type="entry name" value="SEMA"/>
    <property type="match status" value="1"/>
</dbReference>
<dbReference type="PANTHER" id="PTHR22625">
    <property type="entry name" value="PLEXIN"/>
    <property type="match status" value="1"/>
</dbReference>
<dbReference type="PANTHER" id="PTHR22625:SF61">
    <property type="entry name" value="HEPATOCYTE GROWTH FACTOR RECEPTOR"/>
    <property type="match status" value="1"/>
</dbReference>
<accession>A0AAD7S4D8</accession>
<dbReference type="InterPro" id="IPR036352">
    <property type="entry name" value="Semap_dom_sf"/>
</dbReference>
<dbReference type="GO" id="GO:0017154">
    <property type="term" value="F:semaphorin receptor activity"/>
    <property type="evidence" value="ECO:0007669"/>
    <property type="project" value="InterPro"/>
</dbReference>
<dbReference type="GO" id="GO:0030334">
    <property type="term" value="P:regulation of cell migration"/>
    <property type="evidence" value="ECO:0007669"/>
    <property type="project" value="TreeGrafter"/>
</dbReference>
<dbReference type="AlphaFoldDB" id="A0AAD7S4D8"/>
<dbReference type="InterPro" id="IPR001627">
    <property type="entry name" value="Semap_dom"/>
</dbReference>
<evidence type="ECO:0000256" key="2">
    <source>
        <dbReference type="PROSITE-ProRule" id="PRU00352"/>
    </source>
</evidence>
<evidence type="ECO:0000313" key="5">
    <source>
        <dbReference type="EMBL" id="KAJ8395694.1"/>
    </source>
</evidence>
<proteinExistence type="predicted"/>
<dbReference type="Gene3D" id="2.130.10.10">
    <property type="entry name" value="YVTN repeat-like/Quinoprotein amine dehydrogenase"/>
    <property type="match status" value="1"/>
</dbReference>
<evidence type="ECO:0000313" key="6">
    <source>
        <dbReference type="Proteomes" id="UP001221898"/>
    </source>
</evidence>
<keyword evidence="3" id="KW-0732">Signal</keyword>